<reference evidence="1 2" key="1">
    <citation type="submission" date="2019-04" db="EMBL/GenBank/DDBJ databases">
        <title>Comparative genomics and transcriptomics to analyze fruiting body development in filamentous ascomycetes.</title>
        <authorList>
            <consortium name="DOE Joint Genome Institute"/>
            <person name="Lutkenhaus R."/>
            <person name="Traeger S."/>
            <person name="Breuer J."/>
            <person name="Kuo A."/>
            <person name="Lipzen A."/>
            <person name="Pangilinan J."/>
            <person name="Dilworth D."/>
            <person name="Sandor L."/>
            <person name="Poggeler S."/>
            <person name="Barry K."/>
            <person name="Grigoriev I.V."/>
            <person name="Nowrousian M."/>
        </authorList>
    </citation>
    <scope>NUCLEOTIDE SEQUENCE [LARGE SCALE GENOMIC DNA]</scope>
    <source>
        <strain evidence="1 2">CBS 389.68</strain>
    </source>
</reference>
<name>A0A4S2MXR0_9PEZI</name>
<gene>
    <name evidence="1" type="ORF">EX30DRAFT_261592</name>
</gene>
<sequence>MSVRVAEGSASISAVLRGRQAIRQRVNIHYPLPDVTCNHKLNSSAFSATLTRKTPLPVLLPPPLCRWFFSSPQLSAQLWVEISRCCQVTSTNWVSRPAAFSSLSSQNSLPFFFPMLHCCCLMAKMTLPASSTVFPSRWSFTCADILLRSRGGTPIPSAGYPGRNTPIMMLHESSFLQGITLDPLHAQCASTRGIG</sequence>
<accession>A0A4S2MXR0</accession>
<evidence type="ECO:0000313" key="1">
    <source>
        <dbReference type="EMBL" id="TGZ81403.1"/>
    </source>
</evidence>
<keyword evidence="2" id="KW-1185">Reference proteome</keyword>
<dbReference type="EMBL" id="ML220119">
    <property type="protein sequence ID" value="TGZ81403.1"/>
    <property type="molecule type" value="Genomic_DNA"/>
</dbReference>
<proteinExistence type="predicted"/>
<dbReference type="Proteomes" id="UP000298138">
    <property type="component" value="Unassembled WGS sequence"/>
</dbReference>
<organism evidence="1 2">
    <name type="scientific">Ascodesmis nigricans</name>
    <dbReference type="NCBI Taxonomy" id="341454"/>
    <lineage>
        <taxon>Eukaryota</taxon>
        <taxon>Fungi</taxon>
        <taxon>Dikarya</taxon>
        <taxon>Ascomycota</taxon>
        <taxon>Pezizomycotina</taxon>
        <taxon>Pezizomycetes</taxon>
        <taxon>Pezizales</taxon>
        <taxon>Ascodesmidaceae</taxon>
        <taxon>Ascodesmis</taxon>
    </lineage>
</organism>
<dbReference type="AlphaFoldDB" id="A0A4S2MXR0"/>
<protein>
    <submittedName>
        <fullName evidence="1">Uncharacterized protein</fullName>
    </submittedName>
</protein>
<evidence type="ECO:0000313" key="2">
    <source>
        <dbReference type="Proteomes" id="UP000298138"/>
    </source>
</evidence>
<dbReference type="InParanoid" id="A0A4S2MXR0"/>